<evidence type="ECO:0000313" key="3">
    <source>
        <dbReference type="EMBL" id="HIX56405.1"/>
    </source>
</evidence>
<proteinExistence type="predicted"/>
<accession>A0A9D1WC22</accession>
<feature type="region of interest" description="Disordered" evidence="1">
    <location>
        <begin position="777"/>
        <end position="804"/>
    </location>
</feature>
<dbReference type="InterPro" id="IPR036709">
    <property type="entry name" value="Autotransporte_beta_dom_sf"/>
</dbReference>
<feature type="compositionally biased region" description="Basic and acidic residues" evidence="1">
    <location>
        <begin position="795"/>
        <end position="804"/>
    </location>
</feature>
<dbReference type="Pfam" id="PF03797">
    <property type="entry name" value="Autotransporter"/>
    <property type="match status" value="1"/>
</dbReference>
<feature type="domain" description="Autotransporter" evidence="2">
    <location>
        <begin position="900"/>
        <end position="1198"/>
    </location>
</feature>
<feature type="compositionally biased region" description="Polar residues" evidence="1">
    <location>
        <begin position="777"/>
        <end position="794"/>
    </location>
</feature>
<dbReference type="AlphaFoldDB" id="A0A9D1WC22"/>
<protein>
    <submittedName>
        <fullName evidence="3">Autotransporter outer membrane beta-barrel domain-containing protein</fullName>
    </submittedName>
</protein>
<reference evidence="3" key="1">
    <citation type="journal article" date="2021" name="PeerJ">
        <title>Extensive microbial diversity within the chicken gut microbiome revealed by metagenomics and culture.</title>
        <authorList>
            <person name="Gilroy R."/>
            <person name="Ravi A."/>
            <person name="Getino M."/>
            <person name="Pursley I."/>
            <person name="Horton D.L."/>
            <person name="Alikhan N.F."/>
            <person name="Baker D."/>
            <person name="Gharbi K."/>
            <person name="Hall N."/>
            <person name="Watson M."/>
            <person name="Adriaenssens E.M."/>
            <person name="Foster-Nyarko E."/>
            <person name="Jarju S."/>
            <person name="Secka A."/>
            <person name="Antonio M."/>
            <person name="Oren A."/>
            <person name="Chaudhuri R.R."/>
            <person name="La Ragione R."/>
            <person name="Hildebrand F."/>
            <person name="Pallen M.J."/>
        </authorList>
    </citation>
    <scope>NUCLEOTIDE SEQUENCE</scope>
    <source>
        <strain evidence="3">USASDec5-558</strain>
    </source>
</reference>
<comment type="caution">
    <text evidence="3">The sequence shown here is derived from an EMBL/GenBank/DDBJ whole genome shotgun (WGS) entry which is preliminary data.</text>
</comment>
<evidence type="ECO:0000259" key="2">
    <source>
        <dbReference type="PROSITE" id="PS51208"/>
    </source>
</evidence>
<dbReference type="Proteomes" id="UP000886829">
    <property type="component" value="Unassembled WGS sequence"/>
</dbReference>
<reference evidence="3" key="2">
    <citation type="submission" date="2021-04" db="EMBL/GenBank/DDBJ databases">
        <authorList>
            <person name="Gilroy R."/>
        </authorList>
    </citation>
    <scope>NUCLEOTIDE SEQUENCE</scope>
    <source>
        <strain evidence="3">USASDec5-558</strain>
    </source>
</reference>
<dbReference type="Gene3D" id="2.40.128.130">
    <property type="entry name" value="Autotransporter beta-domain"/>
    <property type="match status" value="1"/>
</dbReference>
<evidence type="ECO:0000313" key="4">
    <source>
        <dbReference type="Proteomes" id="UP000886829"/>
    </source>
</evidence>
<name>A0A9D1WC22_9GAMM</name>
<evidence type="ECO:0000256" key="1">
    <source>
        <dbReference type="SAM" id="MobiDB-lite"/>
    </source>
</evidence>
<gene>
    <name evidence="3" type="ORF">H9850_02915</name>
</gene>
<dbReference type="EMBL" id="DXEV01000052">
    <property type="protein sequence ID" value="HIX56405.1"/>
    <property type="molecule type" value="Genomic_DNA"/>
</dbReference>
<organism evidence="3 4">
    <name type="scientific">Candidatus Anaerobiospirillum pullistercoris</name>
    <dbReference type="NCBI Taxonomy" id="2838452"/>
    <lineage>
        <taxon>Bacteria</taxon>
        <taxon>Pseudomonadati</taxon>
        <taxon>Pseudomonadota</taxon>
        <taxon>Gammaproteobacteria</taxon>
        <taxon>Aeromonadales</taxon>
        <taxon>Succinivibrionaceae</taxon>
        <taxon>Anaerobiospirillum</taxon>
    </lineage>
</organism>
<dbReference type="PROSITE" id="PS51208">
    <property type="entry name" value="AUTOTRANSPORTER"/>
    <property type="match status" value="1"/>
</dbReference>
<dbReference type="InterPro" id="IPR005546">
    <property type="entry name" value="Autotransporte_beta"/>
</dbReference>
<dbReference type="SUPFAM" id="SSF103515">
    <property type="entry name" value="Autotransporter"/>
    <property type="match status" value="1"/>
</dbReference>
<sequence>MSRLMQRVGTGLWACSLFACTTFGVGYSWPVVAAEPIYVPSDGSLFWADIKDVGFTYEAFGETLTAGYEFSAGERSAIEQGLEYWQLLLQDNAQNSAPLRIMVIPSADAFNNASGLSAIVVSGPFAGKSWLAAALADNWFGESGSDWDDYLGFVLIGQTANGEWTSEPLTSLPQNGDSINLTSALVHEIAHTLGLEALLTAETGDSFGSTLSLWEQGLRDSYGQKAAPHMSVVSSGNKGEGTFVTQGETAYSGVYFTGEHVEDVLQGALLSYPENPDGFFGSYAGKMPGVPVNGWEYVGEGNGGNENGYIAELSHIELQNSLLSHQYYRNWNTLMEAEIAVMQDLGLSIDRRAWYGYSIYGSGMTLINNNPYYARENGQYLIGQPSTMPWGIGLHVYGSDNNITQQADLLADGSYAVGVRLEGQGNGLTVAKGTRIQANGYGGTALMVSYGRNHQVQLDGSAVALGPDGIAARFDFGGNVVGNSEEIRGSWIRAYAAAGALYLGLPSELQGALVNSFNVSGQLAGSKAAIYISDNALVEHINILSGARVWGDIVSEWNLDNDLIQTEHQNFSGTRDSLYTQLNFGQRQGHDGRLYDDANYDFTMYGNISGQGIKLNHRAGRLSLAGTVDVYAVNNNGTMALYGVDQNGYAISTTNFTNGRDATLEAGFTVDGRVTRVQAEQAQLAGTLALRPQTTLYANEQKIDLGSVLTAESVSGAFEHTVVADYSPTLDFSLQQDKDSDGYQVTVSRKANAYSQHAANSGAASLGQALAQIANQVQSPDQSLAKTSRVSTESFPDHSDHSDHSDMDELLLALDWSAPDGHEVTQGLNALGANAYDIAARVSLNQQSTFNTMLLQRQLNQHSPQEKQAHPAVPAMSAATLPATAQLSQQGQQGQAAVVPVDSEWNVWVAPYASGMWQGTASNTTSWSSQSYGLMLGADRNFSSGLTLGAHLVATDQRTKAKDELRATVDSNAVLLGVHGSYAPDEWHGGWLAAQARVGVESSDMERTVAINGYVNSHESSWTGVIGSVLLGGGKDWQWQWQAQGQEREQSNSLLSVGPLAFVEYSFLQRPALDESKGNSSRLGVDRELYDSLRLNVGAHMSYDTVLSNGASFGVELLTAVRYELRDEFKTGAHFLEYSDISFTSQNELPSNDSLLVQGALRFASPDSAFFARMDVGGEISRDDYRALQVGLQLGWFF</sequence>
<dbReference type="SMART" id="SM00869">
    <property type="entry name" value="Autotransporter"/>
    <property type="match status" value="1"/>
</dbReference>
<dbReference type="PROSITE" id="PS51257">
    <property type="entry name" value="PROKAR_LIPOPROTEIN"/>
    <property type="match status" value="1"/>
</dbReference>